<name>A0A6A6V709_9PLEO</name>
<dbReference type="Proteomes" id="UP000799440">
    <property type="component" value="Unassembled WGS sequence"/>
</dbReference>
<feature type="region of interest" description="Disordered" evidence="1">
    <location>
        <begin position="65"/>
        <end position="152"/>
    </location>
</feature>
<protein>
    <submittedName>
        <fullName evidence="2">Uncharacterized protein</fullName>
    </submittedName>
</protein>
<evidence type="ECO:0000256" key="1">
    <source>
        <dbReference type="SAM" id="MobiDB-lite"/>
    </source>
</evidence>
<gene>
    <name evidence="2" type="ORF">M011DRAFT_479126</name>
</gene>
<evidence type="ECO:0000313" key="3">
    <source>
        <dbReference type="Proteomes" id="UP000799440"/>
    </source>
</evidence>
<evidence type="ECO:0000313" key="2">
    <source>
        <dbReference type="EMBL" id="KAF2745290.1"/>
    </source>
</evidence>
<feature type="compositionally biased region" description="Basic and acidic residues" evidence="1">
    <location>
        <begin position="107"/>
        <end position="152"/>
    </location>
</feature>
<proteinExistence type="predicted"/>
<dbReference type="EMBL" id="MU006583">
    <property type="protein sequence ID" value="KAF2745290.1"/>
    <property type="molecule type" value="Genomic_DNA"/>
</dbReference>
<dbReference type="AlphaFoldDB" id="A0A6A6V709"/>
<reference evidence="2" key="1">
    <citation type="journal article" date="2020" name="Stud. Mycol.">
        <title>101 Dothideomycetes genomes: a test case for predicting lifestyles and emergence of pathogens.</title>
        <authorList>
            <person name="Haridas S."/>
            <person name="Albert R."/>
            <person name="Binder M."/>
            <person name="Bloem J."/>
            <person name="Labutti K."/>
            <person name="Salamov A."/>
            <person name="Andreopoulos B."/>
            <person name="Baker S."/>
            <person name="Barry K."/>
            <person name="Bills G."/>
            <person name="Bluhm B."/>
            <person name="Cannon C."/>
            <person name="Castanera R."/>
            <person name="Culley D."/>
            <person name="Daum C."/>
            <person name="Ezra D."/>
            <person name="Gonzalez J."/>
            <person name="Henrissat B."/>
            <person name="Kuo A."/>
            <person name="Liang C."/>
            <person name="Lipzen A."/>
            <person name="Lutzoni F."/>
            <person name="Magnuson J."/>
            <person name="Mondo S."/>
            <person name="Nolan M."/>
            <person name="Ohm R."/>
            <person name="Pangilinan J."/>
            <person name="Park H.-J."/>
            <person name="Ramirez L."/>
            <person name="Alfaro M."/>
            <person name="Sun H."/>
            <person name="Tritt A."/>
            <person name="Yoshinaga Y."/>
            <person name="Zwiers L.-H."/>
            <person name="Turgeon B."/>
            <person name="Goodwin S."/>
            <person name="Spatafora J."/>
            <person name="Crous P."/>
            <person name="Grigoriev I."/>
        </authorList>
    </citation>
    <scope>NUCLEOTIDE SEQUENCE</scope>
    <source>
        <strain evidence="2">CBS 119925</strain>
    </source>
</reference>
<feature type="compositionally biased region" description="Low complexity" evidence="1">
    <location>
        <begin position="26"/>
        <end position="51"/>
    </location>
</feature>
<organism evidence="2 3">
    <name type="scientific">Sporormia fimetaria CBS 119925</name>
    <dbReference type="NCBI Taxonomy" id="1340428"/>
    <lineage>
        <taxon>Eukaryota</taxon>
        <taxon>Fungi</taxon>
        <taxon>Dikarya</taxon>
        <taxon>Ascomycota</taxon>
        <taxon>Pezizomycotina</taxon>
        <taxon>Dothideomycetes</taxon>
        <taxon>Pleosporomycetidae</taxon>
        <taxon>Pleosporales</taxon>
        <taxon>Sporormiaceae</taxon>
        <taxon>Sporormia</taxon>
    </lineage>
</organism>
<feature type="compositionally biased region" description="Basic and acidic residues" evidence="1">
    <location>
        <begin position="73"/>
        <end position="92"/>
    </location>
</feature>
<keyword evidence="3" id="KW-1185">Reference proteome</keyword>
<feature type="region of interest" description="Disordered" evidence="1">
    <location>
        <begin position="1"/>
        <end position="51"/>
    </location>
</feature>
<accession>A0A6A6V709</accession>
<sequence length="152" mass="16139">MAPNTLQKHQTNDISHATSKDLAHTSASKSNSQASSHTHTESQTHSASASAGLNLNLLGALSGAFSSSSKKTTHTDPEGKKVETEDRYEEGGAKGAVKGSGRAFAAGEERQTRERGCEKRVEGRKEARERGVQGGSEKRVERVDHLGIEGAE</sequence>
<feature type="compositionally biased region" description="Polar residues" evidence="1">
    <location>
        <begin position="1"/>
        <end position="17"/>
    </location>
</feature>